<dbReference type="GO" id="GO:0003677">
    <property type="term" value="F:DNA binding"/>
    <property type="evidence" value="ECO:0007669"/>
    <property type="project" value="UniProtKB-KW"/>
</dbReference>
<feature type="domain" description="HTH merR-type" evidence="2">
    <location>
        <begin position="1"/>
        <end position="69"/>
    </location>
</feature>
<protein>
    <submittedName>
        <fullName evidence="3">HTH-type transcriptional regulator AdhR</fullName>
    </submittedName>
</protein>
<sequence length="125" mass="14542">MTIGEISQEIGLSADTLRYYEKIGLLPNVPRDNSGKRNYDENFINWIKFIQTLKNSGMSLNDIIEYINLAKYGNNTYQERKNLLIKSKQILLEKMSNLQSMIEKANYQINNYDNILVPKTDALIF</sequence>
<dbReference type="InterPro" id="IPR000551">
    <property type="entry name" value="MerR-type_HTH_dom"/>
</dbReference>
<evidence type="ECO:0000313" key="4">
    <source>
        <dbReference type="Proteomes" id="UP000255234"/>
    </source>
</evidence>
<dbReference type="PANTHER" id="PTHR30204">
    <property type="entry name" value="REDOX-CYCLING DRUG-SENSING TRANSCRIPTIONAL ACTIVATOR SOXR"/>
    <property type="match status" value="1"/>
</dbReference>
<reference evidence="3 4" key="1">
    <citation type="submission" date="2018-06" db="EMBL/GenBank/DDBJ databases">
        <authorList>
            <consortium name="Pathogen Informatics"/>
            <person name="Doyle S."/>
        </authorList>
    </citation>
    <scope>NUCLEOTIDE SEQUENCE [LARGE SCALE GENOMIC DNA]</scope>
    <source>
        <strain evidence="3 4">NCTC10571</strain>
    </source>
</reference>
<dbReference type="Pfam" id="PF13411">
    <property type="entry name" value="MerR_1"/>
    <property type="match status" value="1"/>
</dbReference>
<gene>
    <name evidence="3" type="primary">adhR_1</name>
    <name evidence="3" type="ORF">NCTC10571_00767</name>
</gene>
<dbReference type="InterPro" id="IPR009061">
    <property type="entry name" value="DNA-bd_dom_put_sf"/>
</dbReference>
<accession>A0A378NS09</accession>
<dbReference type="PROSITE" id="PS50937">
    <property type="entry name" value="HTH_MERR_2"/>
    <property type="match status" value="1"/>
</dbReference>
<dbReference type="GO" id="GO:0003700">
    <property type="term" value="F:DNA-binding transcription factor activity"/>
    <property type="evidence" value="ECO:0007669"/>
    <property type="project" value="InterPro"/>
</dbReference>
<organism evidence="3 4">
    <name type="scientific">Megamonas hypermegale</name>
    <dbReference type="NCBI Taxonomy" id="158847"/>
    <lineage>
        <taxon>Bacteria</taxon>
        <taxon>Bacillati</taxon>
        <taxon>Bacillota</taxon>
        <taxon>Negativicutes</taxon>
        <taxon>Selenomonadales</taxon>
        <taxon>Selenomonadaceae</taxon>
        <taxon>Megamonas</taxon>
    </lineage>
</organism>
<dbReference type="PRINTS" id="PR00040">
    <property type="entry name" value="HTHMERR"/>
</dbReference>
<dbReference type="AlphaFoldDB" id="A0A378NS09"/>
<evidence type="ECO:0000256" key="1">
    <source>
        <dbReference type="ARBA" id="ARBA00023125"/>
    </source>
</evidence>
<evidence type="ECO:0000259" key="2">
    <source>
        <dbReference type="PROSITE" id="PS50937"/>
    </source>
</evidence>
<dbReference type="CDD" id="cd01109">
    <property type="entry name" value="HTH_YyaN"/>
    <property type="match status" value="1"/>
</dbReference>
<evidence type="ECO:0000313" key="3">
    <source>
        <dbReference type="EMBL" id="STY70627.1"/>
    </source>
</evidence>
<proteinExistence type="predicted"/>
<dbReference type="Gene3D" id="1.10.1660.10">
    <property type="match status" value="1"/>
</dbReference>
<dbReference type="EMBL" id="UGPP01000001">
    <property type="protein sequence ID" value="STY70627.1"/>
    <property type="molecule type" value="Genomic_DNA"/>
</dbReference>
<dbReference type="SMART" id="SM00422">
    <property type="entry name" value="HTH_MERR"/>
    <property type="match status" value="1"/>
</dbReference>
<dbReference type="RefSeq" id="WP_091693391.1">
    <property type="nucleotide sequence ID" value="NZ_UGPP01000001.1"/>
</dbReference>
<dbReference type="PROSITE" id="PS00552">
    <property type="entry name" value="HTH_MERR_1"/>
    <property type="match status" value="1"/>
</dbReference>
<dbReference type="PANTHER" id="PTHR30204:SF98">
    <property type="entry name" value="HTH-TYPE TRANSCRIPTIONAL REGULATOR ADHR"/>
    <property type="match status" value="1"/>
</dbReference>
<dbReference type="Proteomes" id="UP000255234">
    <property type="component" value="Unassembled WGS sequence"/>
</dbReference>
<keyword evidence="1" id="KW-0238">DNA-binding</keyword>
<name>A0A378NS09_9FIRM</name>
<dbReference type="InterPro" id="IPR047057">
    <property type="entry name" value="MerR_fam"/>
</dbReference>
<dbReference type="SUPFAM" id="SSF46955">
    <property type="entry name" value="Putative DNA-binding domain"/>
    <property type="match status" value="1"/>
</dbReference>